<evidence type="ECO:0000313" key="5">
    <source>
        <dbReference type="Proteomes" id="UP001234602"/>
    </source>
</evidence>
<proteinExistence type="predicted"/>
<reference evidence="4" key="1">
    <citation type="submission" date="2023-06" db="EMBL/GenBank/DDBJ databases">
        <title>Comparative genomics of Bacillaceae isolates and their secondary metabolite potential.</title>
        <authorList>
            <person name="Song L."/>
            <person name="Nielsen L.J."/>
            <person name="Mohite O."/>
            <person name="Xu X."/>
            <person name="Weber T."/>
            <person name="Kovacs A.T."/>
        </authorList>
    </citation>
    <scope>NUCLEOTIDE SEQUENCE</scope>
    <source>
        <strain evidence="4">D8_B_37</strain>
    </source>
</reference>
<dbReference type="InterPro" id="IPR008490">
    <property type="entry name" value="Transposase_InsH_N"/>
</dbReference>
<dbReference type="Pfam" id="PF05598">
    <property type="entry name" value="DUF772"/>
    <property type="match status" value="1"/>
</dbReference>
<gene>
    <name evidence="4" type="ORF">QUF89_13200</name>
</gene>
<evidence type="ECO:0000259" key="2">
    <source>
        <dbReference type="Pfam" id="PF05598"/>
    </source>
</evidence>
<protein>
    <submittedName>
        <fullName evidence="4">IS1182 family transposase</fullName>
    </submittedName>
</protein>
<dbReference type="InterPro" id="IPR025668">
    <property type="entry name" value="Tnp_DDE_dom"/>
</dbReference>
<dbReference type="Proteomes" id="UP001234602">
    <property type="component" value="Unassembled WGS sequence"/>
</dbReference>
<sequence length="452" mass="52793">MLSKHDSIQRDQLEMITLDQLVPPNHLVRKLEAAIDFTFIYDLVKDMYSEVGRPSIDPVILVKLTFIQYTFGIRSMRKTIEEVETNMAYRWFLGYGFHDKVPHFSTFGKNYERRFKDTDLFEQIFYRILMTAANKKLISAEHVFVDSTHVKASANKRKFEKKIVRKETRAYQGRLQEEINQDRENHGKKPFPSDKFDKEETKEIKESTTDSESGYYVKDERTKQFAYSFHAAADRNGFVLGTIVTPGNIHDSQILEPLVEQVIEKIGKPEAVAADAAYKTPAITSYLFNKEIIPALPYTRPRTKEGFFRKQDYVYDEHFDCYLCPSGELLKYSTTNKEGYREYKSPKHTCATCSFLSQCTESKDHQKVVTRHIWQTHVEEADHLRHHQDVKTIYAKRKETIERVFADAKEKHGMRWTTLRGLKKLSMQAMLTFAAINLKKMANWTWGGPKMV</sequence>
<evidence type="ECO:0000259" key="3">
    <source>
        <dbReference type="Pfam" id="PF13751"/>
    </source>
</evidence>
<dbReference type="Pfam" id="PF13751">
    <property type="entry name" value="DDE_Tnp_1_6"/>
    <property type="match status" value="1"/>
</dbReference>
<dbReference type="RefSeq" id="WP_289320156.1">
    <property type="nucleotide sequence ID" value="NZ_JAUCEY010000008.1"/>
</dbReference>
<name>A0AAW7IGG3_9BACI</name>
<dbReference type="PANTHER" id="PTHR33408:SF2">
    <property type="entry name" value="TRANSPOSASE DDE DOMAIN-CONTAINING PROTEIN"/>
    <property type="match status" value="1"/>
</dbReference>
<dbReference type="EMBL" id="JAUCEY010000008">
    <property type="protein sequence ID" value="MDM5453142.1"/>
    <property type="molecule type" value="Genomic_DNA"/>
</dbReference>
<organism evidence="4 5">
    <name type="scientific">Peribacillus simplex</name>
    <dbReference type="NCBI Taxonomy" id="1478"/>
    <lineage>
        <taxon>Bacteria</taxon>
        <taxon>Bacillati</taxon>
        <taxon>Bacillota</taxon>
        <taxon>Bacilli</taxon>
        <taxon>Bacillales</taxon>
        <taxon>Bacillaceae</taxon>
        <taxon>Peribacillus</taxon>
    </lineage>
</organism>
<feature type="domain" description="Transposase DDE" evidence="3">
    <location>
        <begin position="323"/>
        <end position="442"/>
    </location>
</feature>
<accession>A0AAW7IGG3</accession>
<dbReference type="NCBIfam" id="NF033551">
    <property type="entry name" value="transpos_IS1182"/>
    <property type="match status" value="1"/>
</dbReference>
<feature type="compositionally biased region" description="Basic and acidic residues" evidence="1">
    <location>
        <begin position="173"/>
        <end position="208"/>
    </location>
</feature>
<feature type="region of interest" description="Disordered" evidence="1">
    <location>
        <begin position="173"/>
        <end position="213"/>
    </location>
</feature>
<evidence type="ECO:0000313" key="4">
    <source>
        <dbReference type="EMBL" id="MDM5453142.1"/>
    </source>
</evidence>
<feature type="domain" description="Transposase InsH N-terminal" evidence="2">
    <location>
        <begin position="18"/>
        <end position="113"/>
    </location>
</feature>
<dbReference type="InterPro" id="IPR047629">
    <property type="entry name" value="IS1182_transpos"/>
</dbReference>
<comment type="caution">
    <text evidence="4">The sequence shown here is derived from an EMBL/GenBank/DDBJ whole genome shotgun (WGS) entry which is preliminary data.</text>
</comment>
<dbReference type="AlphaFoldDB" id="A0AAW7IGG3"/>
<dbReference type="PANTHER" id="PTHR33408">
    <property type="entry name" value="TRANSPOSASE"/>
    <property type="match status" value="1"/>
</dbReference>
<evidence type="ECO:0000256" key="1">
    <source>
        <dbReference type="SAM" id="MobiDB-lite"/>
    </source>
</evidence>